<feature type="coiled-coil region" evidence="1">
    <location>
        <begin position="475"/>
        <end position="539"/>
    </location>
</feature>
<name>A0A8S1QKJ8_9CILI</name>
<sequence>MRSNIKQTQYILDFSDIEDISDNESVSSSSKNNPPPVTISRSDIKLLEQGEQGVLLQQIKKETVEIPNLIQEDQIPRPKLDNLVQQWEVNFDELSEQDDLEQNNSQHTPQIIQVQKDPSPPVEEPQYIEQYFEDQQIIEEVDLDQQQLKIEKFKEIQKLNLINKQESLLKTQQKLIENLTITTPIKRVFHQEIQICKPKQIIKQKYYNPKNSLIYLRLKGREDLYKKNEILHDESPKSQEVDQLLEGLDCINNLLIDLSSFKEKKQNIGDKNKQISLQIQKHRLEENGQHNKDELIDKSHQETQEIKEKKQQQNFQEVQQLQEQKQKESAQKQIESAQKQKESAQKQKESAQKQKESAQKQQILQEAALAKQIRKEKEQQEKENKKQQEQKQVYKILTKKLINQGMPLYRCLIKQKYRDFIKWLRFSEIALINEGEKEIYRFEKRISDQMFLQVLKKNIKSVTITKQFMFDPITVHYVEQEQENNQEEKQILEKEIISTSNNKQDSEKKINETKILSECKKLKKEKKKQNQIHNKSKKKSDYIQIQDEGIGKEIIVQQQNQVQLNSDDENFDLLDADKIQILKIAIDKPKKYERKNNQKQDHFIEDHKQSDDGVIVKQEIDQQNMQLQKDERSQQICELVYQEIKQKYSELQILENQNKIELKKHRSYKRKEFPLSRLETNDEIKKKEKNQQKRKEKKQQDFLQLLNEIEIEQNKQKQKSDRKLMSKQQNFDQVRQSSYENHKSNEKLKNKQKKEINECFQQIFSKNKSEQRMEKQKISGININKLEINQSQQSSVHRQSSNEQGVISSKRVYEQIKPRRLRRNYTDEDSEESSQRVMERNRTNQKRLKK</sequence>
<organism evidence="3 4">
    <name type="scientific">Paramecium sonneborni</name>
    <dbReference type="NCBI Taxonomy" id="65129"/>
    <lineage>
        <taxon>Eukaryota</taxon>
        <taxon>Sar</taxon>
        <taxon>Alveolata</taxon>
        <taxon>Ciliophora</taxon>
        <taxon>Intramacronucleata</taxon>
        <taxon>Oligohymenophorea</taxon>
        <taxon>Peniculida</taxon>
        <taxon>Parameciidae</taxon>
        <taxon>Paramecium</taxon>
    </lineage>
</organism>
<dbReference type="OrthoDB" id="311290at2759"/>
<feature type="compositionally biased region" description="Low complexity" evidence="2">
    <location>
        <begin position="312"/>
        <end position="323"/>
    </location>
</feature>
<evidence type="ECO:0000256" key="1">
    <source>
        <dbReference type="SAM" id="Coils"/>
    </source>
</evidence>
<feature type="compositionally biased region" description="Basic and acidic residues" evidence="2">
    <location>
        <begin position="833"/>
        <end position="842"/>
    </location>
</feature>
<protein>
    <submittedName>
        <fullName evidence="3">Uncharacterized protein</fullName>
    </submittedName>
</protein>
<feature type="region of interest" description="Disordered" evidence="2">
    <location>
        <begin position="790"/>
        <end position="850"/>
    </location>
</feature>
<feature type="compositionally biased region" description="Polar residues" evidence="2">
    <location>
        <begin position="726"/>
        <end position="739"/>
    </location>
</feature>
<feature type="compositionally biased region" description="Low complexity" evidence="2">
    <location>
        <begin position="23"/>
        <end position="32"/>
    </location>
</feature>
<feature type="region of interest" description="Disordered" evidence="2">
    <location>
        <begin position="17"/>
        <end position="40"/>
    </location>
</feature>
<evidence type="ECO:0000313" key="3">
    <source>
        <dbReference type="EMBL" id="CAD8115491.1"/>
    </source>
</evidence>
<evidence type="ECO:0000313" key="4">
    <source>
        <dbReference type="Proteomes" id="UP000692954"/>
    </source>
</evidence>
<accession>A0A8S1QKJ8</accession>
<evidence type="ECO:0000256" key="2">
    <source>
        <dbReference type="SAM" id="MobiDB-lite"/>
    </source>
</evidence>
<feature type="compositionally biased region" description="Basic and acidic residues" evidence="2">
    <location>
        <begin position="338"/>
        <end position="358"/>
    </location>
</feature>
<dbReference type="Proteomes" id="UP000692954">
    <property type="component" value="Unassembled WGS sequence"/>
</dbReference>
<proteinExistence type="predicted"/>
<reference evidence="3" key="1">
    <citation type="submission" date="2021-01" db="EMBL/GenBank/DDBJ databases">
        <authorList>
            <consortium name="Genoscope - CEA"/>
            <person name="William W."/>
        </authorList>
    </citation>
    <scope>NUCLEOTIDE SEQUENCE</scope>
</reference>
<dbReference type="AlphaFoldDB" id="A0A8S1QKJ8"/>
<gene>
    <name evidence="3" type="ORF">PSON_ATCC_30995.1.T1080146</name>
</gene>
<feature type="region of interest" description="Disordered" evidence="2">
    <location>
        <begin position="302"/>
        <end position="360"/>
    </location>
</feature>
<dbReference type="EMBL" id="CAJJDN010000108">
    <property type="protein sequence ID" value="CAD8115491.1"/>
    <property type="molecule type" value="Genomic_DNA"/>
</dbReference>
<comment type="caution">
    <text evidence="3">The sequence shown here is derived from an EMBL/GenBank/DDBJ whole genome shotgun (WGS) entry which is preliminary data.</text>
</comment>
<feature type="compositionally biased region" description="Low complexity" evidence="2">
    <location>
        <begin position="790"/>
        <end position="801"/>
    </location>
</feature>
<feature type="region of interest" description="Disordered" evidence="2">
    <location>
        <begin position="714"/>
        <end position="753"/>
    </location>
</feature>
<feature type="compositionally biased region" description="Basic and acidic residues" evidence="2">
    <location>
        <begin position="714"/>
        <end position="724"/>
    </location>
</feature>
<feature type="compositionally biased region" description="Basic and acidic residues" evidence="2">
    <location>
        <begin position="740"/>
        <end position="753"/>
    </location>
</feature>
<keyword evidence="1" id="KW-0175">Coiled coil</keyword>
<feature type="compositionally biased region" description="Basic and acidic residues" evidence="2">
    <location>
        <begin position="302"/>
        <end position="311"/>
    </location>
</feature>
<keyword evidence="4" id="KW-1185">Reference proteome</keyword>